<organism evidence="1 2">
    <name type="scientific">Didymella exigua CBS 183.55</name>
    <dbReference type="NCBI Taxonomy" id="1150837"/>
    <lineage>
        <taxon>Eukaryota</taxon>
        <taxon>Fungi</taxon>
        <taxon>Dikarya</taxon>
        <taxon>Ascomycota</taxon>
        <taxon>Pezizomycotina</taxon>
        <taxon>Dothideomycetes</taxon>
        <taxon>Pleosporomycetidae</taxon>
        <taxon>Pleosporales</taxon>
        <taxon>Pleosporineae</taxon>
        <taxon>Didymellaceae</taxon>
        <taxon>Didymella</taxon>
    </lineage>
</organism>
<keyword evidence="2" id="KW-1185">Reference proteome</keyword>
<proteinExistence type="predicted"/>
<reference evidence="1" key="1">
    <citation type="journal article" date="2020" name="Stud. Mycol.">
        <title>101 Dothideomycetes genomes: a test case for predicting lifestyles and emergence of pathogens.</title>
        <authorList>
            <person name="Haridas S."/>
            <person name="Albert R."/>
            <person name="Binder M."/>
            <person name="Bloem J."/>
            <person name="Labutti K."/>
            <person name="Salamov A."/>
            <person name="Andreopoulos B."/>
            <person name="Baker S."/>
            <person name="Barry K."/>
            <person name="Bills G."/>
            <person name="Bluhm B."/>
            <person name="Cannon C."/>
            <person name="Castanera R."/>
            <person name="Culley D."/>
            <person name="Daum C."/>
            <person name="Ezra D."/>
            <person name="Gonzalez J."/>
            <person name="Henrissat B."/>
            <person name="Kuo A."/>
            <person name="Liang C."/>
            <person name="Lipzen A."/>
            <person name="Lutzoni F."/>
            <person name="Magnuson J."/>
            <person name="Mondo S."/>
            <person name="Nolan M."/>
            <person name="Ohm R."/>
            <person name="Pangilinan J."/>
            <person name="Park H.-J."/>
            <person name="Ramirez L."/>
            <person name="Alfaro M."/>
            <person name="Sun H."/>
            <person name="Tritt A."/>
            <person name="Yoshinaga Y."/>
            <person name="Zwiers L.-H."/>
            <person name="Turgeon B."/>
            <person name="Goodwin S."/>
            <person name="Spatafora J."/>
            <person name="Crous P."/>
            <person name="Grigoriev I."/>
        </authorList>
    </citation>
    <scope>NUCLEOTIDE SEQUENCE</scope>
    <source>
        <strain evidence="1">CBS 183.55</strain>
    </source>
</reference>
<sequence length="170" mass="19176">MTLERVAKRTSCDSLCAGLRLRNVWDHGQLDWQPSSHNARYRRGGDCDHRVTDSCWQASQGSYSLNVLAAAVAHVALIQSLLSQRGLFVVSHSQRPLPYTIARCRDRFPHLAKQPIKSSWTVPIQIRALSHSHLHCAFPASTRRPWAWHALDTNKLHHPGILLPVSGRLL</sequence>
<dbReference type="RefSeq" id="XP_033448017.1">
    <property type="nucleotide sequence ID" value="XM_033587824.1"/>
</dbReference>
<evidence type="ECO:0000313" key="2">
    <source>
        <dbReference type="Proteomes" id="UP000800082"/>
    </source>
</evidence>
<protein>
    <submittedName>
        <fullName evidence="1">Uncharacterized protein</fullName>
    </submittedName>
</protein>
<dbReference type="EMBL" id="ML978971">
    <property type="protein sequence ID" value="KAF1927765.1"/>
    <property type="molecule type" value="Genomic_DNA"/>
</dbReference>
<name>A0A6A5RHG5_9PLEO</name>
<gene>
    <name evidence="1" type="ORF">M421DRAFT_175111</name>
</gene>
<dbReference type="GeneID" id="54345471"/>
<accession>A0A6A5RHG5</accession>
<evidence type="ECO:0000313" key="1">
    <source>
        <dbReference type="EMBL" id="KAF1927765.1"/>
    </source>
</evidence>
<dbReference type="Proteomes" id="UP000800082">
    <property type="component" value="Unassembled WGS sequence"/>
</dbReference>
<dbReference type="AlphaFoldDB" id="A0A6A5RHG5"/>